<evidence type="ECO:0000256" key="4">
    <source>
        <dbReference type="ARBA" id="ARBA00022679"/>
    </source>
</evidence>
<dbReference type="CDD" id="cd00609">
    <property type="entry name" value="AAT_like"/>
    <property type="match status" value="1"/>
</dbReference>
<dbReference type="STRING" id="4829.A0A163K8A6"/>
<accession>A0A163K8A6</accession>
<dbReference type="SMART" id="SM00849">
    <property type="entry name" value="Lactamase_B"/>
    <property type="match status" value="1"/>
</dbReference>
<dbReference type="InterPro" id="IPR015421">
    <property type="entry name" value="PyrdxlP-dep_Trfase_major"/>
</dbReference>
<dbReference type="Pfam" id="PF17778">
    <property type="entry name" value="WHD_BLACT"/>
    <property type="match status" value="1"/>
</dbReference>
<comment type="cofactor">
    <cofactor evidence="1">
        <name>pyridoxal 5'-phosphate</name>
        <dbReference type="ChEBI" id="CHEBI:597326"/>
    </cofactor>
</comment>
<dbReference type="AlphaFoldDB" id="A0A163K8A6"/>
<gene>
    <name evidence="8" type="primary">ABSGL_11009.1 scaffold 12038</name>
</gene>
<evidence type="ECO:0000313" key="8">
    <source>
        <dbReference type="EMBL" id="SAM05143.1"/>
    </source>
</evidence>
<dbReference type="InterPro" id="IPR036388">
    <property type="entry name" value="WH-like_DNA-bd_sf"/>
</dbReference>
<dbReference type="InterPro" id="IPR004839">
    <property type="entry name" value="Aminotransferase_I/II_large"/>
</dbReference>
<comment type="similarity">
    <text evidence="2">Belongs to the class-I pyridoxal-phosphate-dependent aminotransferase family.</text>
</comment>
<dbReference type="PANTHER" id="PTHR42790">
    <property type="entry name" value="AMINOTRANSFERASE"/>
    <property type="match status" value="1"/>
</dbReference>
<evidence type="ECO:0000256" key="3">
    <source>
        <dbReference type="ARBA" id="ARBA00022576"/>
    </source>
</evidence>
<feature type="domain" description="Metallo-beta-lactamase" evidence="7">
    <location>
        <begin position="174"/>
        <end position="370"/>
    </location>
</feature>
<dbReference type="SUPFAM" id="SSF53383">
    <property type="entry name" value="PLP-dependent transferases"/>
    <property type="match status" value="1"/>
</dbReference>
<dbReference type="GO" id="GO:0030170">
    <property type="term" value="F:pyridoxal phosphate binding"/>
    <property type="evidence" value="ECO:0007669"/>
    <property type="project" value="InterPro"/>
</dbReference>
<evidence type="ECO:0000313" key="9">
    <source>
        <dbReference type="Proteomes" id="UP000078561"/>
    </source>
</evidence>
<proteinExistence type="inferred from homology"/>
<dbReference type="InParanoid" id="A0A163K8A6"/>
<evidence type="ECO:0000256" key="6">
    <source>
        <dbReference type="SAM" id="MobiDB-lite"/>
    </source>
</evidence>
<dbReference type="GO" id="GO:1901605">
    <property type="term" value="P:alpha-amino acid metabolic process"/>
    <property type="evidence" value="ECO:0007669"/>
    <property type="project" value="TreeGrafter"/>
</dbReference>
<keyword evidence="9" id="KW-1185">Reference proteome</keyword>
<dbReference type="InterPro" id="IPR001279">
    <property type="entry name" value="Metallo-B-lactamas"/>
</dbReference>
<keyword evidence="5" id="KW-0663">Pyridoxal phosphate</keyword>
<name>A0A163K8A6_ABSGL</name>
<dbReference type="InterPro" id="IPR041516">
    <property type="entry name" value="LACTB2_WH"/>
</dbReference>
<dbReference type="InterPro" id="IPR015424">
    <property type="entry name" value="PyrdxlP-dep_Trfase"/>
</dbReference>
<feature type="region of interest" description="Disordered" evidence="6">
    <location>
        <begin position="242"/>
        <end position="270"/>
    </location>
</feature>
<keyword evidence="4" id="KW-0808">Transferase</keyword>
<evidence type="ECO:0000256" key="2">
    <source>
        <dbReference type="ARBA" id="ARBA00007441"/>
    </source>
</evidence>
<dbReference type="SUPFAM" id="SSF56281">
    <property type="entry name" value="Metallo-hydrolase/oxidoreductase"/>
    <property type="match status" value="1"/>
</dbReference>
<dbReference type="GO" id="GO:0008483">
    <property type="term" value="F:transaminase activity"/>
    <property type="evidence" value="ECO:0007669"/>
    <property type="project" value="UniProtKB-KW"/>
</dbReference>
<feature type="compositionally biased region" description="Low complexity" evidence="6">
    <location>
        <begin position="246"/>
        <end position="255"/>
    </location>
</feature>
<sequence>MDYLSLLSEESKNRHPSPIRALAPFVAKKDMTGETIQVDAAHFEKCLSYDLTSGFAPLNQWLNDLQKIEHKPQVDYGLTIGVGSQDLITKALQMFINSGTPILVEDPTYTGVLSFLKSQPCQLVGVATDGLGLVPESLESILGSWPSNKERPRVLYIIPSASNPGGVTASDERKRTIYAICQKYDILILEDDPYYYLQAYISDVIISHGHMDHFGGLESILSSPFFKHKGIRVHKFPAPTAPITFSTSNSNSNTNSDDDDERTNDSPPAIPTTLIDTADLGHLQHFPPFIHVLPLHDQQVFRTDGATLRVLHTPGHTPDHCTFYLEEERSVFTADCILGHGTAVFEDLSAYLTSLKSILALDPIRLYPGHGPVIAAGVPKIKEYIAHREQREQQIIAFLTHDAAYTPLEIVQVLYKDHPKALHQPAAYSVLLHLLKLEKDGRATWDRSLETCPGDTMWKRLELLNKKWHRL</sequence>
<evidence type="ECO:0000256" key="1">
    <source>
        <dbReference type="ARBA" id="ARBA00001933"/>
    </source>
</evidence>
<dbReference type="InterPro" id="IPR050859">
    <property type="entry name" value="Class-I_PLP-dep_aminotransf"/>
</dbReference>
<keyword evidence="3" id="KW-0032">Aminotransferase</keyword>
<dbReference type="Gene3D" id="1.10.10.10">
    <property type="entry name" value="Winged helix-like DNA-binding domain superfamily/Winged helix DNA-binding domain"/>
    <property type="match status" value="1"/>
</dbReference>
<reference evidence="8" key="1">
    <citation type="submission" date="2016-04" db="EMBL/GenBank/DDBJ databases">
        <authorList>
            <person name="Evans L.H."/>
            <person name="Alamgir A."/>
            <person name="Owens N."/>
            <person name="Weber N.D."/>
            <person name="Virtaneva K."/>
            <person name="Barbian K."/>
            <person name="Babar A."/>
            <person name="Rosenke K."/>
        </authorList>
    </citation>
    <scope>NUCLEOTIDE SEQUENCE [LARGE SCALE GENOMIC DNA]</scope>
    <source>
        <strain evidence="8">CBS 101.48</strain>
    </source>
</reference>
<dbReference type="Pfam" id="PF00753">
    <property type="entry name" value="Lactamase_B"/>
    <property type="match status" value="1"/>
</dbReference>
<dbReference type="Gene3D" id="3.60.15.10">
    <property type="entry name" value="Ribonuclease Z/Hydroxyacylglutathione hydrolase-like"/>
    <property type="match status" value="1"/>
</dbReference>
<evidence type="ECO:0000256" key="5">
    <source>
        <dbReference type="ARBA" id="ARBA00022898"/>
    </source>
</evidence>
<dbReference type="Gene3D" id="3.40.640.10">
    <property type="entry name" value="Type I PLP-dependent aspartate aminotransferase-like (Major domain)"/>
    <property type="match status" value="1"/>
</dbReference>
<dbReference type="EMBL" id="LT554419">
    <property type="protein sequence ID" value="SAM05143.1"/>
    <property type="molecule type" value="Genomic_DNA"/>
</dbReference>
<dbReference type="PANTHER" id="PTHR42790:SF19">
    <property type="entry name" value="KYNURENINE_ALPHA-AMINOADIPATE AMINOTRANSFERASE, MITOCHONDRIAL"/>
    <property type="match status" value="1"/>
</dbReference>
<dbReference type="OrthoDB" id="691673at2759"/>
<dbReference type="Proteomes" id="UP000078561">
    <property type="component" value="Unassembled WGS sequence"/>
</dbReference>
<dbReference type="Pfam" id="PF00155">
    <property type="entry name" value="Aminotran_1_2"/>
    <property type="match status" value="1"/>
</dbReference>
<organism evidence="8">
    <name type="scientific">Absidia glauca</name>
    <name type="common">Pin mould</name>
    <dbReference type="NCBI Taxonomy" id="4829"/>
    <lineage>
        <taxon>Eukaryota</taxon>
        <taxon>Fungi</taxon>
        <taxon>Fungi incertae sedis</taxon>
        <taxon>Mucoromycota</taxon>
        <taxon>Mucoromycotina</taxon>
        <taxon>Mucoromycetes</taxon>
        <taxon>Mucorales</taxon>
        <taxon>Cunninghamellaceae</taxon>
        <taxon>Absidia</taxon>
    </lineage>
</organism>
<dbReference type="InterPro" id="IPR036866">
    <property type="entry name" value="RibonucZ/Hydroxyglut_hydro"/>
</dbReference>
<protein>
    <recommendedName>
        <fullName evidence="7">Metallo-beta-lactamase domain-containing protein</fullName>
    </recommendedName>
</protein>
<evidence type="ECO:0000259" key="7">
    <source>
        <dbReference type="SMART" id="SM00849"/>
    </source>
</evidence>